<dbReference type="EMBL" id="ACVQ01000017">
    <property type="protein sequence ID" value="EET79995.1"/>
    <property type="molecule type" value="Genomic_DNA"/>
</dbReference>
<accession>C6RFI7</accession>
<dbReference type="AlphaFoldDB" id="C6RFI7"/>
<keyword evidence="2" id="KW-1185">Reference proteome</keyword>
<evidence type="ECO:0000313" key="1">
    <source>
        <dbReference type="EMBL" id="EET79995.1"/>
    </source>
</evidence>
<protein>
    <submittedName>
        <fullName evidence="1">Uncharacterized protein</fullName>
    </submittedName>
</protein>
<organism evidence="1 2">
    <name type="scientific">Campylobacter showae RM3277</name>
    <dbReference type="NCBI Taxonomy" id="553219"/>
    <lineage>
        <taxon>Bacteria</taxon>
        <taxon>Pseudomonadati</taxon>
        <taxon>Campylobacterota</taxon>
        <taxon>Epsilonproteobacteria</taxon>
        <taxon>Campylobacterales</taxon>
        <taxon>Campylobacteraceae</taxon>
        <taxon>Campylobacter</taxon>
    </lineage>
</organism>
<proteinExistence type="predicted"/>
<sequence>MVAIPKNIKKQTTTTKTDSLKMARPFKFSKFKFAGELNLGRIYQNLTPFSLRPL</sequence>
<dbReference type="Proteomes" id="UP000003107">
    <property type="component" value="Unassembled WGS sequence"/>
</dbReference>
<evidence type="ECO:0000313" key="2">
    <source>
        <dbReference type="Proteomes" id="UP000003107"/>
    </source>
</evidence>
<name>C6RFI7_9BACT</name>
<reference evidence="1 2" key="1">
    <citation type="submission" date="2009-07" db="EMBL/GenBank/DDBJ databases">
        <authorList>
            <person name="Madupu R."/>
            <person name="Sebastian Y."/>
            <person name="Durkin A.S."/>
            <person name="Torralba M."/>
            <person name="Methe B."/>
            <person name="Sutton G.G."/>
            <person name="Strausberg R.L."/>
            <person name="Nelson K.E."/>
        </authorList>
    </citation>
    <scope>NUCLEOTIDE SEQUENCE [LARGE SCALE GENOMIC DNA]</scope>
    <source>
        <strain evidence="1 2">RM3277</strain>
    </source>
</reference>
<comment type="caution">
    <text evidence="1">The sequence shown here is derived from an EMBL/GenBank/DDBJ whole genome shotgun (WGS) entry which is preliminary data.</text>
</comment>
<gene>
    <name evidence="1" type="ORF">CAMSH0001_0492</name>
</gene>